<dbReference type="Gene3D" id="3.40.50.150">
    <property type="entry name" value="Vaccinia Virus protein VP39"/>
    <property type="match status" value="2"/>
</dbReference>
<keyword evidence="2 5" id="KW-0808">Transferase</keyword>
<evidence type="ECO:0000313" key="5">
    <source>
        <dbReference type="EMBL" id="GAE52299.1"/>
    </source>
</evidence>
<evidence type="ECO:0000256" key="3">
    <source>
        <dbReference type="SAM" id="MobiDB-lite"/>
    </source>
</evidence>
<name>W4S8K4_9XANT</name>
<dbReference type="Pfam" id="PF10001">
    <property type="entry name" value="DUF2242"/>
    <property type="match status" value="1"/>
</dbReference>
<dbReference type="InterPro" id="IPR002941">
    <property type="entry name" value="DNA_methylase_N4/N6"/>
</dbReference>
<evidence type="ECO:0000256" key="1">
    <source>
        <dbReference type="ARBA" id="ARBA00022603"/>
    </source>
</evidence>
<evidence type="ECO:0000256" key="2">
    <source>
        <dbReference type="ARBA" id="ARBA00022679"/>
    </source>
</evidence>
<feature type="domain" description="DNA methylase N-4/N-6" evidence="4">
    <location>
        <begin position="42"/>
        <end position="90"/>
    </location>
</feature>
<evidence type="ECO:0000259" key="4">
    <source>
        <dbReference type="Pfam" id="PF01555"/>
    </source>
</evidence>
<reference evidence="5 6" key="1">
    <citation type="submission" date="2014-01" db="EMBL/GenBank/DDBJ databases">
        <title>Genome sequence and analysis of Xanthomonas arboricola pv. pruni.</title>
        <authorList>
            <person name="Fujikawa T."/>
            <person name="Nakazono-Nagaoka E."/>
        </authorList>
    </citation>
    <scope>NUCLEOTIDE SEQUENCE [LARGE SCALE GENOMIC DNA]</scope>
    <source>
        <strain evidence="6">MAFF 311562</strain>
    </source>
</reference>
<dbReference type="Proteomes" id="UP000019143">
    <property type="component" value="Unassembled WGS sequence"/>
</dbReference>
<dbReference type="GO" id="GO:0003677">
    <property type="term" value="F:DNA binding"/>
    <property type="evidence" value="ECO:0007669"/>
    <property type="project" value="InterPro"/>
</dbReference>
<comment type="caution">
    <text evidence="5">The sequence shown here is derived from an EMBL/GenBank/DDBJ whole genome shotgun (WGS) entry which is preliminary data.</text>
</comment>
<dbReference type="InterPro" id="IPR018718">
    <property type="entry name" value="DUF2242"/>
</dbReference>
<organism evidence="5 6">
    <name type="scientific">Xanthomonas arboricola pv. pruni str. MAFF 311562</name>
    <dbReference type="NCBI Taxonomy" id="1414836"/>
    <lineage>
        <taxon>Bacteria</taxon>
        <taxon>Pseudomonadati</taxon>
        <taxon>Pseudomonadota</taxon>
        <taxon>Gammaproteobacteria</taxon>
        <taxon>Lysobacterales</taxon>
        <taxon>Lysobacteraceae</taxon>
        <taxon>Xanthomonas</taxon>
    </lineage>
</organism>
<dbReference type="GO" id="GO:0032259">
    <property type="term" value="P:methylation"/>
    <property type="evidence" value="ECO:0007669"/>
    <property type="project" value="UniProtKB-KW"/>
</dbReference>
<proteinExistence type="predicted"/>
<protein>
    <submittedName>
        <fullName evidence="5">Methyltransferase</fullName>
    </submittedName>
</protein>
<dbReference type="SUPFAM" id="SSF53335">
    <property type="entry name" value="S-adenosyl-L-methionine-dependent methyltransferases"/>
    <property type="match status" value="1"/>
</dbReference>
<feature type="region of interest" description="Disordered" evidence="3">
    <location>
        <begin position="561"/>
        <end position="642"/>
    </location>
</feature>
<accession>W4S8K4</accession>
<feature type="compositionally biased region" description="Low complexity" evidence="3">
    <location>
        <begin position="574"/>
        <end position="611"/>
    </location>
</feature>
<keyword evidence="1 5" id="KW-0489">Methyltransferase</keyword>
<sequence length="642" mass="67966">MDELDQRSWWTPAPDEPSWALPEDLRAADPLGGRDCGWVNQMRPFVRHFSVPGAQVFDPFCGFGSTLLAAALEGRGAHGMEIDAARAQLARTRLQRHGVQAPVVVGTLVDTAPAAEIDLCLTNVPYFGCHWHGAALPGQLYASADYAGYLSGMRAVLHALRKRMRADGFGVAMAENIVVGGRVIPQAWDLGRILASLFTLREERVLCYRRPGAALAPAGTHSNRSHEYALIFQHCRARLDLQQAALLLQALRADGLPVQVHGSYARWLQAPESVPEGPADLDLILQAEQPLWDRLTAWLQAQGFALSLWGEPCRAPVALAAVRTHHYLRAERIGADGSRLQLDLQLPADEPPLPDRPRDAARTPVAAMLCAGFGCRNVSMSCSSLIARGALLGALATLAGCGGSKGDTMLMRESFNSDDTYSRSVASTSPQACEAARRVLLSQGYAVTRADAAAVEGSKNFQLKEADQSEQLNLRISCATQDGGKAQVFVSALQDRYALKKSSTSASVGVGVLGSLSLPVGSSGDSLVRVSSTTVQDAAFYKRFFDRLNSYLPKVTEAVPAAATASPPPPPPAHAMSQAPAPVPAAAQASEAATVPASPATAAAQPAATPVAQPPVAPLPVEAQDPPPTPAKVPQTEPASQP</sequence>
<dbReference type="AlphaFoldDB" id="W4S8K4"/>
<dbReference type="GO" id="GO:0008170">
    <property type="term" value="F:N-methyltransferase activity"/>
    <property type="evidence" value="ECO:0007669"/>
    <property type="project" value="InterPro"/>
</dbReference>
<dbReference type="EMBL" id="BAVB01000348">
    <property type="protein sequence ID" value="GAE52299.1"/>
    <property type="molecule type" value="Genomic_DNA"/>
</dbReference>
<gene>
    <name evidence="5" type="ORF">XPU_3831</name>
</gene>
<dbReference type="InterPro" id="IPR029063">
    <property type="entry name" value="SAM-dependent_MTases_sf"/>
</dbReference>
<evidence type="ECO:0000313" key="6">
    <source>
        <dbReference type="Proteomes" id="UP000019143"/>
    </source>
</evidence>
<dbReference type="Pfam" id="PF01555">
    <property type="entry name" value="N6_N4_Mtase"/>
    <property type="match status" value="1"/>
</dbReference>